<evidence type="ECO:0000256" key="4">
    <source>
        <dbReference type="ARBA" id="ARBA00022884"/>
    </source>
</evidence>
<dbReference type="GO" id="GO:0052929">
    <property type="term" value="F:ATP:3'-cytidine-cytidine-tRNA adenylyltransferase activity"/>
    <property type="evidence" value="ECO:0007669"/>
    <property type="project" value="EnsemblFungi"/>
</dbReference>
<dbReference type="OMA" id="WQKFLDH"/>
<dbReference type="SUPFAM" id="SSF81301">
    <property type="entry name" value="Nucleotidyltransferase"/>
    <property type="match status" value="1"/>
</dbReference>
<dbReference type="GO" id="GO:0005759">
    <property type="term" value="C:mitochondrial matrix"/>
    <property type="evidence" value="ECO:0007669"/>
    <property type="project" value="EnsemblFungi"/>
</dbReference>
<evidence type="ECO:0000259" key="15">
    <source>
        <dbReference type="Pfam" id="PF12627"/>
    </source>
</evidence>
<feature type="domain" description="tRNA nucleotidyltransferase/poly(A) polymerase RNA and SrmB- binding" evidence="15">
    <location>
        <begin position="232"/>
        <end position="291"/>
    </location>
</feature>
<comment type="function">
    <text evidence="6">Nucleotidyltransferase that catalyzes the addition and repair of the essential 3'-terminal CCA sequence in tRNAs, which is necessary for the attachment of amino acids to the 3' terminus of tRNA molecules, using CTP and ATP as substrates. tRNA 3'-terminal CCA addition is required both for tRNA processing and repair. Also involved in tRNA surveillance by mediating tandem CCA addition to generate a CCACCA at the 3' terminus of unstable tRNAs. While stable tRNAs receive only 3'-terminal CCA, unstable tRNAs are marked with CCACCA and rapidly degraded. The structural flexibility of RNA controls the choice between CCA versus CCACCA addition: following the first CCA addition cycle, nucleotide-binding to the active site triggers a clockwise screw motion, producing torque on the RNA. This ejects stable RNAs, whereas unstable RNAs are refolded while bound to the enzyme and subjected to a second CCA catalytic cycle.</text>
</comment>
<accession>I2H522</accession>
<sequence length="550" mass="63489">MQHSGSSLLSKFITSNSSITFKAMYSINTSIQLSPIETKICNLLNDYILHYNNSNRNKDPLVLRITGGWVRDKLLNQSSHDLDIAINTMSGEQFATNLNEFLAINYSNYNIKPHTIHKINKNPEKSKHLETTTTKLFDIEVDFVNLRSEEYSDDSRIPVTKFGTPEQDALRRDATLNALFYNIQSKQIEDFTKTGLKDLEDGILRTPLPPRQTFLDDPLRVLRLIRFASRFNFKIDPATLQEMNDIDINNAFISKISRERIGIEFEKILKGTSPLIGISLIQSTNIDNVIFFWQNDDSIIEFNKLNNPDIEKIDKIYKYDQKSRSILNNHILKLITLIPIFLQRFPECQIKFNDSKNIFFKKCFYLSSILIPMSNLKIIFNPKKKLNNTCPLVESIIKDGLKFPKLEAVTSSLIVESLNEYHNLVLYLTSNKSSIKRSIIGSFLRKLNGNWEICHFVSALNQMLLNPDDSEIIIENYKDFYNFVFKNSLENSHNLKPLVDGKELLKLFSLKGGPWLGKINDEAIIWQLDHPEANKDDLLDHIKLILPDYV</sequence>
<proteinExistence type="inferred from homology"/>
<keyword evidence="3" id="KW-0547">Nucleotide-binding</keyword>
<evidence type="ECO:0000256" key="6">
    <source>
        <dbReference type="ARBA" id="ARBA00056517"/>
    </source>
</evidence>
<evidence type="ECO:0000256" key="5">
    <source>
        <dbReference type="ARBA" id="ARBA00050431"/>
    </source>
</evidence>
<gene>
    <name evidence="16" type="primary">TBLA0E04200</name>
    <name evidence="16" type="ORF">TBLA_0E04200</name>
</gene>
<dbReference type="KEGG" id="tbl:TBLA_0E04200"/>
<dbReference type="GO" id="GO:0003723">
    <property type="term" value="F:RNA binding"/>
    <property type="evidence" value="ECO:0007669"/>
    <property type="project" value="UniProtKB-KW"/>
</dbReference>
<reference evidence="16 17" key="1">
    <citation type="journal article" date="2011" name="Proc. Natl. Acad. Sci. U.S.A.">
        <title>Evolutionary erosion of yeast sex chromosomes by mating-type switching accidents.</title>
        <authorList>
            <person name="Gordon J.L."/>
            <person name="Armisen D."/>
            <person name="Proux-Wera E."/>
            <person name="Oheigeartaigh S.S."/>
            <person name="Byrne K.P."/>
            <person name="Wolfe K.H."/>
        </authorList>
    </citation>
    <scope>NUCLEOTIDE SEQUENCE [LARGE SCALE GENOMIC DNA]</scope>
    <source>
        <strain evidence="17">ATCC 34711 / CBS 6284 / DSM 70876 / NBRC 10599 / NRRL Y-10934 / UCD 77-7</strain>
    </source>
</reference>
<dbReference type="eggNOG" id="KOG2159">
    <property type="taxonomic scope" value="Eukaryota"/>
</dbReference>
<dbReference type="CDD" id="cd05398">
    <property type="entry name" value="NT_ClassII-CCAase"/>
    <property type="match status" value="1"/>
</dbReference>
<feature type="domain" description="Poly A polymerase head" evidence="14">
    <location>
        <begin position="63"/>
        <end position="205"/>
    </location>
</feature>
<evidence type="ECO:0000256" key="10">
    <source>
        <dbReference type="ARBA" id="ARBA00077436"/>
    </source>
</evidence>
<dbReference type="Gene3D" id="3.30.460.10">
    <property type="entry name" value="Beta Polymerase, domain 2"/>
    <property type="match status" value="1"/>
</dbReference>
<evidence type="ECO:0000256" key="2">
    <source>
        <dbReference type="ARBA" id="ARBA00022679"/>
    </source>
</evidence>
<keyword evidence="4 13" id="KW-0694">RNA-binding</keyword>
<dbReference type="STRING" id="1071380.I2H522"/>
<evidence type="ECO:0000256" key="11">
    <source>
        <dbReference type="ARBA" id="ARBA00080500"/>
    </source>
</evidence>
<dbReference type="HOGENOM" id="CLU_019592_2_1_1"/>
<evidence type="ECO:0000256" key="8">
    <source>
        <dbReference type="ARBA" id="ARBA00072969"/>
    </source>
</evidence>
<dbReference type="InterPro" id="IPR043519">
    <property type="entry name" value="NT_sf"/>
</dbReference>
<keyword evidence="2 13" id="KW-0808">Transferase</keyword>
<dbReference type="FunCoup" id="I2H522">
    <property type="interactions" value="146"/>
</dbReference>
<dbReference type="InterPro" id="IPR002646">
    <property type="entry name" value="PolA_pol_head_dom"/>
</dbReference>
<dbReference type="SUPFAM" id="SSF81891">
    <property type="entry name" value="Poly A polymerase C-terminal region-like"/>
    <property type="match status" value="1"/>
</dbReference>
<evidence type="ECO:0000256" key="13">
    <source>
        <dbReference type="RuleBase" id="RU003953"/>
    </source>
</evidence>
<comment type="similarity">
    <text evidence="1 13">Belongs to the tRNA nucleotidyltransferase/poly(A) polymerase family.</text>
</comment>
<dbReference type="AlphaFoldDB" id="I2H522"/>
<evidence type="ECO:0000313" key="16">
    <source>
        <dbReference type="EMBL" id="CCH61474.1"/>
    </source>
</evidence>
<dbReference type="GO" id="GO:0000166">
    <property type="term" value="F:nucleotide binding"/>
    <property type="evidence" value="ECO:0007669"/>
    <property type="project" value="UniProtKB-KW"/>
</dbReference>
<dbReference type="EC" id="2.7.7.72" evidence="7"/>
<dbReference type="GO" id="GO:0001680">
    <property type="term" value="P:tRNA 3'-terminal CCA addition"/>
    <property type="evidence" value="ECO:0007669"/>
    <property type="project" value="EnsemblFungi"/>
</dbReference>
<dbReference type="RefSeq" id="XP_004180993.1">
    <property type="nucleotide sequence ID" value="XM_004180945.1"/>
</dbReference>
<evidence type="ECO:0000313" key="17">
    <source>
        <dbReference type="Proteomes" id="UP000002866"/>
    </source>
</evidence>
<evidence type="ECO:0000256" key="12">
    <source>
        <dbReference type="ARBA" id="ARBA00082324"/>
    </source>
</evidence>
<dbReference type="PANTHER" id="PTHR13734:SF5">
    <property type="entry name" value="CCA TRNA NUCLEOTIDYLTRANSFERASE, MITOCHONDRIAL"/>
    <property type="match status" value="1"/>
</dbReference>
<dbReference type="Proteomes" id="UP000002866">
    <property type="component" value="Chromosome 5"/>
</dbReference>
<evidence type="ECO:0000256" key="1">
    <source>
        <dbReference type="ARBA" id="ARBA00007265"/>
    </source>
</evidence>
<dbReference type="GeneID" id="14496628"/>
<name>I2H522_HENB6</name>
<protein>
    <recommendedName>
        <fullName evidence="8">CCA tRNA nucleotidyltransferase, mitochondrial</fullName>
        <ecNumber evidence="7">2.7.7.72</ecNumber>
    </recommendedName>
    <alternativeName>
        <fullName evidence="10">CCA-adding enzyme</fullName>
    </alternativeName>
    <alternativeName>
        <fullName evidence="9">tRNA CCA-pyrophosphorylase</fullName>
    </alternativeName>
    <alternativeName>
        <fullName evidence="11">tRNA adenylyltransferase</fullName>
    </alternativeName>
    <alternativeName>
        <fullName evidence="12">tRNA nucleotidyltransferase</fullName>
    </alternativeName>
</protein>
<dbReference type="Gene3D" id="1.10.3090.10">
    <property type="entry name" value="cca-adding enzyme, domain 2"/>
    <property type="match status" value="1"/>
</dbReference>
<dbReference type="InParanoid" id="I2H522"/>
<evidence type="ECO:0000256" key="9">
    <source>
        <dbReference type="ARBA" id="ARBA00076038"/>
    </source>
</evidence>
<evidence type="ECO:0000256" key="7">
    <source>
        <dbReference type="ARBA" id="ARBA00066885"/>
    </source>
</evidence>
<comment type="catalytic activity">
    <reaction evidence="5">
        <text>a tRNA precursor + 2 CTP + ATP = a tRNA with a 3' CCA end + 3 diphosphate</text>
        <dbReference type="Rhea" id="RHEA:14433"/>
        <dbReference type="Rhea" id="RHEA-COMP:10465"/>
        <dbReference type="Rhea" id="RHEA-COMP:10468"/>
        <dbReference type="ChEBI" id="CHEBI:30616"/>
        <dbReference type="ChEBI" id="CHEBI:33019"/>
        <dbReference type="ChEBI" id="CHEBI:37563"/>
        <dbReference type="ChEBI" id="CHEBI:74896"/>
        <dbReference type="ChEBI" id="CHEBI:83071"/>
        <dbReference type="EC" id="2.7.7.72"/>
    </reaction>
</comment>
<keyword evidence="17" id="KW-1185">Reference proteome</keyword>
<organism evidence="16 17">
    <name type="scientific">Henningerozyma blattae (strain ATCC 34711 / CBS 6284 / DSM 70876 / NBRC 10599 / NRRL Y-10934 / UCD 77-7)</name>
    <name type="common">Yeast</name>
    <name type="synonym">Tetrapisispora blattae</name>
    <dbReference type="NCBI Taxonomy" id="1071380"/>
    <lineage>
        <taxon>Eukaryota</taxon>
        <taxon>Fungi</taxon>
        <taxon>Dikarya</taxon>
        <taxon>Ascomycota</taxon>
        <taxon>Saccharomycotina</taxon>
        <taxon>Saccharomycetes</taxon>
        <taxon>Saccharomycetales</taxon>
        <taxon>Saccharomycetaceae</taxon>
        <taxon>Henningerozyma</taxon>
    </lineage>
</organism>
<dbReference type="OrthoDB" id="445712at2759"/>
<dbReference type="Pfam" id="PF12627">
    <property type="entry name" value="PolyA_pol_RNAbd"/>
    <property type="match status" value="1"/>
</dbReference>
<dbReference type="Pfam" id="PF01743">
    <property type="entry name" value="PolyA_pol"/>
    <property type="match status" value="1"/>
</dbReference>
<evidence type="ECO:0000259" key="14">
    <source>
        <dbReference type="Pfam" id="PF01743"/>
    </source>
</evidence>
<dbReference type="GO" id="GO:0052927">
    <property type="term" value="F:CC tRNA cytidylyltransferase activity"/>
    <property type="evidence" value="ECO:0007669"/>
    <property type="project" value="EnsemblFungi"/>
</dbReference>
<dbReference type="GO" id="GO:0004810">
    <property type="term" value="F:CCA tRNA nucleotidyltransferase activity"/>
    <property type="evidence" value="ECO:0007669"/>
    <property type="project" value="UniProtKB-EC"/>
</dbReference>
<evidence type="ECO:0000256" key="3">
    <source>
        <dbReference type="ARBA" id="ARBA00022741"/>
    </source>
</evidence>
<dbReference type="PANTHER" id="PTHR13734">
    <property type="entry name" value="TRNA-NUCLEOTIDYLTRANSFERASE"/>
    <property type="match status" value="1"/>
</dbReference>
<dbReference type="FunFam" id="3.30.460.10:FF:000019">
    <property type="entry name" value="tRNA nucleotidyltransferase cca2"/>
    <property type="match status" value="1"/>
</dbReference>
<dbReference type="InterPro" id="IPR032828">
    <property type="entry name" value="PolyA_RNA-bd"/>
</dbReference>
<dbReference type="EMBL" id="HE806320">
    <property type="protein sequence ID" value="CCH61474.1"/>
    <property type="molecule type" value="Genomic_DNA"/>
</dbReference>